<feature type="chain" id="PRO_5033586792" description="DUF7866 domain-containing protein" evidence="1">
    <location>
        <begin position="23"/>
        <end position="129"/>
    </location>
</feature>
<dbReference type="EMBL" id="GISG01174857">
    <property type="protein sequence ID" value="MBA4652504.1"/>
    <property type="molecule type" value="Transcribed_RNA"/>
</dbReference>
<dbReference type="EMBL" id="GISG01174850">
    <property type="protein sequence ID" value="MBA4652501.1"/>
    <property type="molecule type" value="Transcribed_RNA"/>
</dbReference>
<reference evidence="3" key="2">
    <citation type="submission" date="2020-07" db="EMBL/GenBank/DDBJ databases">
        <authorList>
            <person name="Vera ALvarez R."/>
            <person name="Arias-Moreno D.M."/>
            <person name="Jimenez-Jacinto V."/>
            <person name="Jimenez-Bremont J.F."/>
            <person name="Swaminathan K."/>
            <person name="Moose S.P."/>
            <person name="Guerrero-Gonzalez M.L."/>
            <person name="Marino-Ramirez L."/>
            <person name="Landsman D."/>
            <person name="Rodriguez-Kessler M."/>
            <person name="Delgado-Sanchez P."/>
        </authorList>
    </citation>
    <scope>NUCLEOTIDE SEQUENCE</scope>
    <source>
        <tissue evidence="3">Cladode</tissue>
    </source>
</reference>
<dbReference type="PANTHER" id="PTHR33786:SF2">
    <property type="entry name" value="UBIQUITIN CARBOXYL-TERMINAL HYDROLASE"/>
    <property type="match status" value="1"/>
</dbReference>
<evidence type="ECO:0000259" key="2">
    <source>
        <dbReference type="Pfam" id="PF25268"/>
    </source>
</evidence>
<feature type="signal peptide" evidence="1">
    <location>
        <begin position="1"/>
        <end position="22"/>
    </location>
</feature>
<proteinExistence type="predicted"/>
<sequence length="129" mass="14181">MSPFTQWAVFPLLLLLFSSTHFNSHQLKLAHANGLCSSSGNGTDLVEEEGMKLYPLIDEKQMEKKMLVMNETRRKLGSFQICAPCTCCGAKGICLASPCCYAIKCNIPNKPFGFCAFTPKACHCIGCHL</sequence>
<evidence type="ECO:0000313" key="3">
    <source>
        <dbReference type="EMBL" id="MBA4652504.1"/>
    </source>
</evidence>
<name>A0A7C9E3F5_OPUST</name>
<dbReference type="Pfam" id="PF25268">
    <property type="entry name" value="DUF7866"/>
    <property type="match status" value="1"/>
</dbReference>
<protein>
    <recommendedName>
        <fullName evidence="2">DUF7866 domain-containing protein</fullName>
    </recommendedName>
</protein>
<dbReference type="InterPro" id="IPR057188">
    <property type="entry name" value="DUF7866"/>
</dbReference>
<feature type="domain" description="DUF7866" evidence="2">
    <location>
        <begin position="78"/>
        <end position="128"/>
    </location>
</feature>
<organism evidence="3">
    <name type="scientific">Opuntia streptacantha</name>
    <name type="common">Prickly pear cactus</name>
    <name type="synonym">Opuntia cardona</name>
    <dbReference type="NCBI Taxonomy" id="393608"/>
    <lineage>
        <taxon>Eukaryota</taxon>
        <taxon>Viridiplantae</taxon>
        <taxon>Streptophyta</taxon>
        <taxon>Embryophyta</taxon>
        <taxon>Tracheophyta</taxon>
        <taxon>Spermatophyta</taxon>
        <taxon>Magnoliopsida</taxon>
        <taxon>eudicotyledons</taxon>
        <taxon>Gunneridae</taxon>
        <taxon>Pentapetalae</taxon>
        <taxon>Caryophyllales</taxon>
        <taxon>Cactineae</taxon>
        <taxon>Cactaceae</taxon>
        <taxon>Opuntioideae</taxon>
        <taxon>Opuntia</taxon>
    </lineage>
</organism>
<dbReference type="PANTHER" id="PTHR33786">
    <property type="entry name" value="UBIQUITIN CARBOXYL-TERMINAL HYDROLASE"/>
    <property type="match status" value="1"/>
</dbReference>
<keyword evidence="1" id="KW-0732">Signal</keyword>
<reference evidence="3" key="1">
    <citation type="journal article" date="2013" name="J. Plant Res.">
        <title>Effect of fungi and light on seed germination of three Opuntia species from semiarid lands of central Mexico.</title>
        <authorList>
            <person name="Delgado-Sanchez P."/>
            <person name="Jimenez-Bremont J.F."/>
            <person name="Guerrero-Gonzalez Mde L."/>
            <person name="Flores J."/>
        </authorList>
    </citation>
    <scope>NUCLEOTIDE SEQUENCE</scope>
    <source>
        <tissue evidence="3">Cladode</tissue>
    </source>
</reference>
<evidence type="ECO:0000256" key="1">
    <source>
        <dbReference type="SAM" id="SignalP"/>
    </source>
</evidence>
<accession>A0A7C9E3F5</accession>
<dbReference type="AlphaFoldDB" id="A0A7C9E3F5"/>